<dbReference type="EMBL" id="JAKJXO020000010">
    <property type="protein sequence ID" value="KAL1599915.1"/>
    <property type="molecule type" value="Genomic_DNA"/>
</dbReference>
<accession>A0ABR3R652</accession>
<comment type="caution">
    <text evidence="1">The sequence shown here is derived from an EMBL/GenBank/DDBJ whole genome shotgun (WGS) entry which is preliminary data.</text>
</comment>
<name>A0ABR3R652_9PLEO</name>
<organism evidence="1 2">
    <name type="scientific">Paraconiothyrium brasiliense</name>
    <dbReference type="NCBI Taxonomy" id="300254"/>
    <lineage>
        <taxon>Eukaryota</taxon>
        <taxon>Fungi</taxon>
        <taxon>Dikarya</taxon>
        <taxon>Ascomycota</taxon>
        <taxon>Pezizomycotina</taxon>
        <taxon>Dothideomycetes</taxon>
        <taxon>Pleosporomycetidae</taxon>
        <taxon>Pleosporales</taxon>
        <taxon>Massarineae</taxon>
        <taxon>Didymosphaeriaceae</taxon>
        <taxon>Paraconiothyrium</taxon>
    </lineage>
</organism>
<reference evidence="1 2" key="1">
    <citation type="submission" date="2024-02" db="EMBL/GenBank/DDBJ databases">
        <title>De novo assembly and annotation of 12 fungi associated with fruit tree decline syndrome in Ontario, Canada.</title>
        <authorList>
            <person name="Sulman M."/>
            <person name="Ellouze W."/>
            <person name="Ilyukhin E."/>
        </authorList>
    </citation>
    <scope>NUCLEOTIDE SEQUENCE [LARGE SCALE GENOMIC DNA]</scope>
    <source>
        <strain evidence="1 2">M42-189</strain>
    </source>
</reference>
<protein>
    <submittedName>
        <fullName evidence="1">Uncharacterized protein</fullName>
    </submittedName>
</protein>
<sequence>MSDVGGDCGREGRLRYNSTTTMANNLLYLITNRIADLYQSSHDTMESFYEVRASMFTAGNTVPDLEAKAMELQSLVDRLEVKGNKVEALLRQVNLDTVGKLLISLPMYWDLTEAQARDMVLEYCQDIRLKFYWCRPQTLEIKRIMIAGTLSQVKRTRIETL</sequence>
<evidence type="ECO:0000313" key="1">
    <source>
        <dbReference type="EMBL" id="KAL1599915.1"/>
    </source>
</evidence>
<keyword evidence="2" id="KW-1185">Reference proteome</keyword>
<dbReference type="Proteomes" id="UP001521785">
    <property type="component" value="Unassembled WGS sequence"/>
</dbReference>
<evidence type="ECO:0000313" key="2">
    <source>
        <dbReference type="Proteomes" id="UP001521785"/>
    </source>
</evidence>
<gene>
    <name evidence="1" type="ORF">SLS60_007720</name>
</gene>
<proteinExistence type="predicted"/>